<reference evidence="2" key="1">
    <citation type="submission" date="2018-05" db="EMBL/GenBank/DDBJ databases">
        <title>Azospirillum thermophila sp. nov., a novel isolated from hot spring.</title>
        <authorList>
            <person name="Zhao Z."/>
        </authorList>
    </citation>
    <scope>NUCLEOTIDE SEQUENCE [LARGE SCALE GENOMIC DNA]</scope>
    <source>
        <strain evidence="2">CFH 70021</strain>
    </source>
</reference>
<dbReference type="RefSeq" id="WP_109326954.1">
    <property type="nucleotide sequence ID" value="NZ_CP029353.1"/>
</dbReference>
<dbReference type="KEGG" id="azz:DEW08_10630"/>
<protein>
    <submittedName>
        <fullName evidence="1">DUF29 domain-containing protein</fullName>
    </submittedName>
</protein>
<sequence>MDGRIGYDDDFYAWTQEQARLLREAASERSNSPIDHENLAEEIEGMGRSDARALNSALMRVIEHLLKLDHSPAAAPRAGWRSSVINHRIEALEQLETSPSLRNRIELERAYRNALRLAADGLARDGIAPHALPAECPYTLGQLLDHDWWPAGRQDQP</sequence>
<dbReference type="OrthoDB" id="425753at2"/>
<dbReference type="AlphaFoldDB" id="A0A2S2CQ85"/>
<dbReference type="PANTHER" id="PTHR34235">
    <property type="entry name" value="SLR1203 PROTEIN-RELATED"/>
    <property type="match status" value="1"/>
</dbReference>
<dbReference type="Pfam" id="PF01724">
    <property type="entry name" value="DUF29"/>
    <property type="match status" value="1"/>
</dbReference>
<organism evidence="1 2">
    <name type="scientific">Azospirillum thermophilum</name>
    <dbReference type="NCBI Taxonomy" id="2202148"/>
    <lineage>
        <taxon>Bacteria</taxon>
        <taxon>Pseudomonadati</taxon>
        <taxon>Pseudomonadota</taxon>
        <taxon>Alphaproteobacteria</taxon>
        <taxon>Rhodospirillales</taxon>
        <taxon>Azospirillaceae</taxon>
        <taxon>Azospirillum</taxon>
    </lineage>
</organism>
<proteinExistence type="predicted"/>
<evidence type="ECO:0000313" key="1">
    <source>
        <dbReference type="EMBL" id="AWK86636.1"/>
    </source>
</evidence>
<gene>
    <name evidence="1" type="ORF">DEW08_10630</name>
</gene>
<name>A0A2S2CQ85_9PROT</name>
<dbReference type="Proteomes" id="UP000245629">
    <property type="component" value="Chromosome 2"/>
</dbReference>
<keyword evidence="2" id="KW-1185">Reference proteome</keyword>
<accession>A0A2S2CQ85</accession>
<dbReference type="InterPro" id="IPR002636">
    <property type="entry name" value="DUF29"/>
</dbReference>
<dbReference type="Gene3D" id="1.20.1220.20">
    <property type="entry name" value="Uncharcterised protein PF01724"/>
    <property type="match status" value="1"/>
</dbReference>
<evidence type="ECO:0000313" key="2">
    <source>
        <dbReference type="Proteomes" id="UP000245629"/>
    </source>
</evidence>
<dbReference type="EMBL" id="CP029353">
    <property type="protein sequence ID" value="AWK86636.1"/>
    <property type="molecule type" value="Genomic_DNA"/>
</dbReference>